<proteinExistence type="predicted"/>
<evidence type="ECO:0000313" key="1">
    <source>
        <dbReference type="EMBL" id="GAI76439.1"/>
    </source>
</evidence>
<organism evidence="1">
    <name type="scientific">marine sediment metagenome</name>
    <dbReference type="NCBI Taxonomy" id="412755"/>
    <lineage>
        <taxon>unclassified sequences</taxon>
        <taxon>metagenomes</taxon>
        <taxon>ecological metagenomes</taxon>
    </lineage>
</organism>
<reference evidence="1" key="1">
    <citation type="journal article" date="2014" name="Front. Microbiol.">
        <title>High frequency of phylogenetically diverse reductive dehalogenase-homologous genes in deep subseafloor sedimentary metagenomes.</title>
        <authorList>
            <person name="Kawai M."/>
            <person name="Futagami T."/>
            <person name="Toyoda A."/>
            <person name="Takaki Y."/>
            <person name="Nishi S."/>
            <person name="Hori S."/>
            <person name="Arai W."/>
            <person name="Tsubouchi T."/>
            <person name="Morono Y."/>
            <person name="Uchiyama I."/>
            <person name="Ito T."/>
            <person name="Fujiyama A."/>
            <person name="Inagaki F."/>
            <person name="Takami H."/>
        </authorList>
    </citation>
    <scope>NUCLEOTIDE SEQUENCE</scope>
    <source>
        <strain evidence="1">Expedition CK06-06</strain>
    </source>
</reference>
<dbReference type="EMBL" id="BARW01006480">
    <property type="protein sequence ID" value="GAI76439.1"/>
    <property type="molecule type" value="Genomic_DNA"/>
</dbReference>
<gene>
    <name evidence="1" type="ORF">S12H4_13606</name>
</gene>
<protein>
    <recommendedName>
        <fullName evidence="2">Transcription factor zinc-finger domain-containing protein</fullName>
    </recommendedName>
</protein>
<evidence type="ECO:0008006" key="2">
    <source>
        <dbReference type="Google" id="ProtNLM"/>
    </source>
</evidence>
<dbReference type="AlphaFoldDB" id="X1T8V3"/>
<comment type="caution">
    <text evidence="1">The sequence shown here is derived from an EMBL/GenBank/DDBJ whole genome shotgun (WGS) entry which is preliminary data.</text>
</comment>
<sequence>MEKKKCPICESDKIRNSRVGDFWYLKCWGCKRMFTKNLLFELKELKEAKNGR</sequence>
<accession>X1T8V3</accession>
<name>X1T8V3_9ZZZZ</name>